<evidence type="ECO:0000256" key="1">
    <source>
        <dbReference type="SAM" id="MobiDB-lite"/>
    </source>
</evidence>
<evidence type="ECO:0000313" key="4">
    <source>
        <dbReference type="Proteomes" id="UP000427769"/>
    </source>
</evidence>
<dbReference type="GO" id="GO:0016740">
    <property type="term" value="F:transferase activity"/>
    <property type="evidence" value="ECO:0007669"/>
    <property type="project" value="UniProtKB-KW"/>
</dbReference>
<sequence>MNILAVDTATGSCSVAFLKDRRLIAEEVYTAGKTHSRHLMAIIDHILDRCEIAPADLDGIAVTRGPGTFTGLRIGLSTVKGLAAAIAKPVVGVSSLAALAFPLAWTRKPVVAMIDARRGEIYHARFSGGNGSEPSGKERVSGPQEAAKTLPEGAVLAGSGAVLYREVWESRRPDIRLAPETAHVIRAASVGMLAMHRFENQAADPADVLVPKYIRKSDAQIHMASC</sequence>
<evidence type="ECO:0000313" key="3">
    <source>
        <dbReference type="EMBL" id="BBO73780.1"/>
    </source>
</evidence>
<gene>
    <name evidence="3" type="primary">yeaZ</name>
    <name evidence="3" type="ORF">DSCW_11970</name>
</gene>
<dbReference type="SUPFAM" id="SSF53067">
    <property type="entry name" value="Actin-like ATPase domain"/>
    <property type="match status" value="2"/>
</dbReference>
<dbReference type="RefSeq" id="WP_170302152.1">
    <property type="nucleotide sequence ID" value="NZ_AP021875.1"/>
</dbReference>
<proteinExistence type="predicted"/>
<dbReference type="InterPro" id="IPR000905">
    <property type="entry name" value="Gcp-like_dom"/>
</dbReference>
<protein>
    <submittedName>
        <fullName evidence="3">tRNA (Adenosine(37)-N6)-threonylcarbamoyltransferase complex dimerization subunit type 1 TsaB</fullName>
    </submittedName>
</protein>
<feature type="region of interest" description="Disordered" evidence="1">
    <location>
        <begin position="125"/>
        <end position="145"/>
    </location>
</feature>
<evidence type="ECO:0000259" key="2">
    <source>
        <dbReference type="Pfam" id="PF00814"/>
    </source>
</evidence>
<accession>A0A5K7YZG2</accession>
<reference evidence="3 4" key="1">
    <citation type="submission" date="2019-11" db="EMBL/GenBank/DDBJ databases">
        <title>Comparative genomics of hydrocarbon-degrading Desulfosarcina strains.</title>
        <authorList>
            <person name="Watanabe M."/>
            <person name="Kojima H."/>
            <person name="Fukui M."/>
        </authorList>
    </citation>
    <scope>NUCLEOTIDE SEQUENCE [LARGE SCALE GENOMIC DNA]</scope>
    <source>
        <strain evidence="3 4">PP31</strain>
    </source>
</reference>
<dbReference type="NCBIfam" id="TIGR03725">
    <property type="entry name" value="T6A_YeaZ"/>
    <property type="match status" value="1"/>
</dbReference>
<dbReference type="PANTHER" id="PTHR11735">
    <property type="entry name" value="TRNA N6-ADENOSINE THREONYLCARBAMOYLTRANSFERASE"/>
    <property type="match status" value="1"/>
</dbReference>
<dbReference type="GO" id="GO:0005829">
    <property type="term" value="C:cytosol"/>
    <property type="evidence" value="ECO:0007669"/>
    <property type="project" value="TreeGrafter"/>
</dbReference>
<dbReference type="InterPro" id="IPR022496">
    <property type="entry name" value="T6A_TsaB"/>
</dbReference>
<dbReference type="InterPro" id="IPR043129">
    <property type="entry name" value="ATPase_NBD"/>
</dbReference>
<feature type="domain" description="Gcp-like" evidence="2">
    <location>
        <begin position="31"/>
        <end position="147"/>
    </location>
</feature>
<dbReference type="Gene3D" id="3.30.420.40">
    <property type="match status" value="2"/>
</dbReference>
<keyword evidence="3" id="KW-0808">Transferase</keyword>
<keyword evidence="4" id="KW-1185">Reference proteome</keyword>
<dbReference type="Pfam" id="PF00814">
    <property type="entry name" value="TsaD"/>
    <property type="match status" value="1"/>
</dbReference>
<dbReference type="EMBL" id="AP021875">
    <property type="protein sequence ID" value="BBO73780.1"/>
    <property type="molecule type" value="Genomic_DNA"/>
</dbReference>
<dbReference type="GO" id="GO:0002949">
    <property type="term" value="P:tRNA threonylcarbamoyladenosine modification"/>
    <property type="evidence" value="ECO:0007669"/>
    <property type="project" value="InterPro"/>
</dbReference>
<dbReference type="AlphaFoldDB" id="A0A5K7YZG2"/>
<organism evidence="3 4">
    <name type="scientific">Desulfosarcina widdelii</name>
    <dbReference type="NCBI Taxonomy" id="947919"/>
    <lineage>
        <taxon>Bacteria</taxon>
        <taxon>Pseudomonadati</taxon>
        <taxon>Thermodesulfobacteriota</taxon>
        <taxon>Desulfobacteria</taxon>
        <taxon>Desulfobacterales</taxon>
        <taxon>Desulfosarcinaceae</taxon>
        <taxon>Desulfosarcina</taxon>
    </lineage>
</organism>
<dbReference type="CDD" id="cd24032">
    <property type="entry name" value="ASKHA_NBD_TsaB"/>
    <property type="match status" value="1"/>
</dbReference>
<name>A0A5K7YZG2_9BACT</name>
<dbReference type="PANTHER" id="PTHR11735:SF11">
    <property type="entry name" value="TRNA THREONYLCARBAMOYLADENOSINE BIOSYNTHESIS PROTEIN TSAB"/>
    <property type="match status" value="1"/>
</dbReference>
<dbReference type="Proteomes" id="UP000427769">
    <property type="component" value="Chromosome"/>
</dbReference>
<dbReference type="KEGG" id="dwd:DSCW_11970"/>